<evidence type="ECO:0000313" key="1">
    <source>
        <dbReference type="EMBL" id="KKK68894.1"/>
    </source>
</evidence>
<organism evidence="1">
    <name type="scientific">marine sediment metagenome</name>
    <dbReference type="NCBI Taxonomy" id="412755"/>
    <lineage>
        <taxon>unclassified sequences</taxon>
        <taxon>metagenomes</taxon>
        <taxon>ecological metagenomes</taxon>
    </lineage>
</organism>
<name>A0A0F8ZR72_9ZZZZ</name>
<accession>A0A0F8ZR72</accession>
<feature type="non-terminal residue" evidence="1">
    <location>
        <position position="264"/>
    </location>
</feature>
<gene>
    <name evidence="1" type="ORF">LCGC14_2939490</name>
</gene>
<dbReference type="AlphaFoldDB" id="A0A0F8ZR72"/>
<comment type="caution">
    <text evidence="1">The sequence shown here is derived from an EMBL/GenBank/DDBJ whole genome shotgun (WGS) entry which is preliminary data.</text>
</comment>
<protein>
    <recommendedName>
        <fullName evidence="2">DUF932 domain-containing protein</fullName>
    </recommendedName>
</protein>
<dbReference type="InterPro" id="IPR026325">
    <property type="entry name" value="DUF932"/>
</dbReference>
<dbReference type="EMBL" id="LAZR01058920">
    <property type="protein sequence ID" value="KKK68894.1"/>
    <property type="molecule type" value="Genomic_DNA"/>
</dbReference>
<sequence length="264" mass="28416">MVAAITNALDAFGTMSPSKNDPVAALRAAGALYNLEKMPLSKFSGLPANSDLHVVVRTDTGQAIGQVGNTYECFPNEEFFCPTAEALIATGAEITRFQLIDGGTRAFMRLRWNDDIRIGGAKVGDLVGRRATLITSHDGKWAGKFSMMMLRLACSNGMTVPVGAFDVTLVHTVGGLTRLKDLKILAPTIERYVRQFETAAGILANTRILPEDDLCGRIIQRVVDPGSSAGENKNGSSNQAKKRINRVGELFAGDLSPAVFRKQT</sequence>
<reference evidence="1" key="1">
    <citation type="journal article" date="2015" name="Nature">
        <title>Complex archaea that bridge the gap between prokaryotes and eukaryotes.</title>
        <authorList>
            <person name="Spang A."/>
            <person name="Saw J.H."/>
            <person name="Jorgensen S.L."/>
            <person name="Zaremba-Niedzwiedzka K."/>
            <person name="Martijn J."/>
            <person name="Lind A.E."/>
            <person name="van Eijk R."/>
            <person name="Schleper C."/>
            <person name="Guy L."/>
            <person name="Ettema T.J."/>
        </authorList>
    </citation>
    <scope>NUCLEOTIDE SEQUENCE</scope>
</reference>
<dbReference type="Pfam" id="PF06067">
    <property type="entry name" value="DUF932"/>
    <property type="match status" value="1"/>
</dbReference>
<evidence type="ECO:0008006" key="2">
    <source>
        <dbReference type="Google" id="ProtNLM"/>
    </source>
</evidence>
<proteinExistence type="predicted"/>